<evidence type="ECO:0000313" key="5">
    <source>
        <dbReference type="Proteomes" id="UP000000759"/>
    </source>
</evidence>
<feature type="coiled-coil region" evidence="2">
    <location>
        <begin position="330"/>
        <end position="361"/>
    </location>
</feature>
<keyword evidence="5" id="KW-1185">Reference proteome</keyword>
<dbReference type="AlphaFoldDB" id="B7GBW1"/>
<organism evidence="4 5">
    <name type="scientific">Phaeodactylum tricornutum (strain CCAP 1055/1)</name>
    <dbReference type="NCBI Taxonomy" id="556484"/>
    <lineage>
        <taxon>Eukaryota</taxon>
        <taxon>Sar</taxon>
        <taxon>Stramenopiles</taxon>
        <taxon>Ochrophyta</taxon>
        <taxon>Bacillariophyta</taxon>
        <taxon>Bacillariophyceae</taxon>
        <taxon>Bacillariophycidae</taxon>
        <taxon>Naviculales</taxon>
        <taxon>Phaeodactylaceae</taxon>
        <taxon>Phaeodactylum</taxon>
    </lineage>
</organism>
<feature type="compositionally biased region" description="Acidic residues" evidence="3">
    <location>
        <begin position="432"/>
        <end position="457"/>
    </location>
</feature>
<dbReference type="SUPFAM" id="SSF53335">
    <property type="entry name" value="S-adenosyl-L-methionine-dependent methyltransferases"/>
    <property type="match status" value="1"/>
</dbReference>
<name>B7GBW1_PHATC</name>
<dbReference type="Pfam" id="PF01135">
    <property type="entry name" value="PCMT"/>
    <property type="match status" value="1"/>
</dbReference>
<dbReference type="GO" id="GO:0005737">
    <property type="term" value="C:cytoplasm"/>
    <property type="evidence" value="ECO:0007669"/>
    <property type="project" value="TreeGrafter"/>
</dbReference>
<reference evidence="4 5" key="1">
    <citation type="journal article" date="2008" name="Nature">
        <title>The Phaeodactylum genome reveals the evolutionary history of diatom genomes.</title>
        <authorList>
            <person name="Bowler C."/>
            <person name="Allen A.E."/>
            <person name="Badger J.H."/>
            <person name="Grimwood J."/>
            <person name="Jabbari K."/>
            <person name="Kuo A."/>
            <person name="Maheswari U."/>
            <person name="Martens C."/>
            <person name="Maumus F."/>
            <person name="Otillar R.P."/>
            <person name="Rayko E."/>
            <person name="Salamov A."/>
            <person name="Vandepoele K."/>
            <person name="Beszteri B."/>
            <person name="Gruber A."/>
            <person name="Heijde M."/>
            <person name="Katinka M."/>
            <person name="Mock T."/>
            <person name="Valentin K."/>
            <person name="Verret F."/>
            <person name="Berges J.A."/>
            <person name="Brownlee C."/>
            <person name="Cadoret J.P."/>
            <person name="Chiovitti A."/>
            <person name="Choi C.J."/>
            <person name="Coesel S."/>
            <person name="De Martino A."/>
            <person name="Detter J.C."/>
            <person name="Durkin C."/>
            <person name="Falciatore A."/>
            <person name="Fournet J."/>
            <person name="Haruta M."/>
            <person name="Huysman M.J."/>
            <person name="Jenkins B.D."/>
            <person name="Jiroutova K."/>
            <person name="Jorgensen R.E."/>
            <person name="Joubert Y."/>
            <person name="Kaplan A."/>
            <person name="Kroger N."/>
            <person name="Kroth P.G."/>
            <person name="La Roche J."/>
            <person name="Lindquist E."/>
            <person name="Lommer M."/>
            <person name="Martin-Jezequel V."/>
            <person name="Lopez P.J."/>
            <person name="Lucas S."/>
            <person name="Mangogna M."/>
            <person name="McGinnis K."/>
            <person name="Medlin L.K."/>
            <person name="Montsant A."/>
            <person name="Oudot-Le Secq M.P."/>
            <person name="Napoli C."/>
            <person name="Obornik M."/>
            <person name="Parker M.S."/>
            <person name="Petit J.L."/>
            <person name="Porcel B.M."/>
            <person name="Poulsen N."/>
            <person name="Robison M."/>
            <person name="Rychlewski L."/>
            <person name="Rynearson T.A."/>
            <person name="Schmutz J."/>
            <person name="Shapiro H."/>
            <person name="Siaut M."/>
            <person name="Stanley M."/>
            <person name="Sussman M.R."/>
            <person name="Taylor A.R."/>
            <person name="Vardi A."/>
            <person name="von Dassow P."/>
            <person name="Vyverman W."/>
            <person name="Willis A."/>
            <person name="Wyrwicz L.S."/>
            <person name="Rokhsar D.S."/>
            <person name="Weissenbach J."/>
            <person name="Armbrust E.V."/>
            <person name="Green B.R."/>
            <person name="Van de Peer Y."/>
            <person name="Grigoriev I.V."/>
        </authorList>
    </citation>
    <scope>NUCLEOTIDE SEQUENCE [LARGE SCALE GENOMIC DNA]</scope>
    <source>
        <strain evidence="4 5">CCAP 1055/1</strain>
    </source>
</reference>
<dbReference type="eggNOG" id="KOG1661">
    <property type="taxonomic scope" value="Eukaryota"/>
</dbReference>
<dbReference type="PaxDb" id="2850-Phatr49785"/>
<dbReference type="InterPro" id="IPR000682">
    <property type="entry name" value="PCMT"/>
</dbReference>
<dbReference type="Proteomes" id="UP000000759">
    <property type="component" value="Chromosome 24"/>
</dbReference>
<evidence type="ECO:0000256" key="3">
    <source>
        <dbReference type="SAM" id="MobiDB-lite"/>
    </source>
</evidence>
<feature type="compositionally biased region" description="Polar residues" evidence="3">
    <location>
        <begin position="458"/>
        <end position="492"/>
    </location>
</feature>
<dbReference type="KEGG" id="pti:PHATRDRAFT_49785"/>
<proteinExistence type="inferred from homology"/>
<dbReference type="GO" id="GO:0004719">
    <property type="term" value="F:protein-L-isoaspartate (D-aspartate) O-methyltransferase activity"/>
    <property type="evidence" value="ECO:0007669"/>
    <property type="project" value="InterPro"/>
</dbReference>
<accession>B7GBW1</accession>
<dbReference type="HOGENOM" id="CLU_554894_0_0_1"/>
<feature type="region of interest" description="Disordered" evidence="3">
    <location>
        <begin position="428"/>
        <end position="492"/>
    </location>
</feature>
<gene>
    <name evidence="4" type="ORF">PHATRDRAFT_49785</name>
</gene>
<dbReference type="PANTHER" id="PTHR11579:SF9">
    <property type="entry name" value="PROTEIN-L-ISOASPARTATE O-METHYLTRANSFERASE"/>
    <property type="match status" value="1"/>
</dbReference>
<reference evidence="5" key="2">
    <citation type="submission" date="2008-08" db="EMBL/GenBank/DDBJ databases">
        <authorList>
            <consortium name="Diatom Consortium"/>
            <person name="Grigoriev I."/>
            <person name="Grimwood J."/>
            <person name="Kuo A."/>
            <person name="Otillar R.P."/>
            <person name="Salamov A."/>
            <person name="Detter J.C."/>
            <person name="Lindquist E."/>
            <person name="Shapiro H."/>
            <person name="Lucas S."/>
            <person name="Glavina del Rio T."/>
            <person name="Pitluck S."/>
            <person name="Rokhsar D."/>
            <person name="Bowler C."/>
        </authorList>
    </citation>
    <scope>GENOME REANNOTATION</scope>
    <source>
        <strain evidence="5">CCAP 1055/1</strain>
    </source>
</reference>
<dbReference type="EMBL" id="CM000626">
    <property type="protein sequence ID" value="EEC43994.1"/>
    <property type="molecule type" value="Genomic_DNA"/>
</dbReference>
<dbReference type="InterPro" id="IPR029063">
    <property type="entry name" value="SAM-dependent_MTases_sf"/>
</dbReference>
<dbReference type="CDD" id="cd02440">
    <property type="entry name" value="AdoMet_MTases"/>
    <property type="match status" value="1"/>
</dbReference>
<evidence type="ECO:0000256" key="2">
    <source>
        <dbReference type="SAM" id="Coils"/>
    </source>
</evidence>
<dbReference type="STRING" id="556484.B7GBW1"/>
<comment type="similarity">
    <text evidence="1">Belongs to the methyltransferase superfamily. L-isoaspartyl/D-aspartyl protein methyltransferase family.</text>
</comment>
<dbReference type="OrthoDB" id="10257972at2759"/>
<dbReference type="RefSeq" id="XP_002184595.1">
    <property type="nucleotide sequence ID" value="XM_002184559.1"/>
</dbReference>
<evidence type="ECO:0000313" key="4">
    <source>
        <dbReference type="EMBL" id="EEC43994.1"/>
    </source>
</evidence>
<dbReference type="PANTHER" id="PTHR11579">
    <property type="entry name" value="PROTEIN-L-ISOASPARTATE O-METHYLTRANSFERASE"/>
    <property type="match status" value="1"/>
</dbReference>
<dbReference type="OMA" id="THRKWFE"/>
<dbReference type="InParanoid" id="B7GBW1"/>
<dbReference type="GeneID" id="7198359"/>
<dbReference type="Gene3D" id="3.40.50.150">
    <property type="entry name" value="Vaccinia Virus protein VP39"/>
    <property type="match status" value="1"/>
</dbReference>
<protein>
    <submittedName>
        <fullName evidence="4">O-mtrns1</fullName>
    </submittedName>
</protein>
<keyword evidence="2" id="KW-0175">Coiled coil</keyword>
<evidence type="ECO:0000256" key="1">
    <source>
        <dbReference type="ARBA" id="ARBA00005369"/>
    </source>
</evidence>
<sequence length="492" mass="54587">MAWRSSGTTNQEMVNNLKRFGVIHSQAVEDGFRAVDRRFFVPQNRLDLAHSDQPLKEENIHISAPHIYGTALEALELTPDTGLSFLNLGSGTAYLSAMVATILGPAHQHLAIELRDDVIQHAHSSLARWGRLATKTATKVPPIEILKGNALFIDDTLGEARFGFDRIYVGAAVEKEDIQGIANLLRPGGILVGPVDDELVKIVRVSQASSPRPQPPRSIRGHPPALTNEFTMQVLSGVRFVQLSISPPLSVVIPSHVWDPSIHHRYPESFRKSCKAILLCSHAPMLQPLLPAPRSRINAASKLPRALWMEILSYTHRDWFAPPRSEEAFLRARLEEEQEATRRAQKAREDTETRLHMAERERDIYRTLALRWQSRLRAITRSGAAHLENADGDDPLIGVDDISQAASIALVQDPSLRMGGLRSMFRQFQQDSSEEEETASEAEGMEDVEQEAMEETENASQGSEETESTMAASPPASSQGIEARSQARTVSF</sequence>